<name>A0A1X7MQM1_9LACT</name>
<reference evidence="7 8" key="1">
    <citation type="submission" date="2017-04" db="EMBL/GenBank/DDBJ databases">
        <authorList>
            <person name="Afonso C.L."/>
            <person name="Miller P.J."/>
            <person name="Scott M.A."/>
            <person name="Spackman E."/>
            <person name="Goraichik I."/>
            <person name="Dimitrov K.M."/>
            <person name="Suarez D.L."/>
            <person name="Swayne D.E."/>
        </authorList>
    </citation>
    <scope>NUCLEOTIDE SEQUENCE [LARGE SCALE GENOMIC DNA]</scope>
    <source>
        <strain evidence="7 8">LMG26642</strain>
    </source>
</reference>
<feature type="transmembrane region" description="Helical" evidence="6">
    <location>
        <begin position="418"/>
        <end position="437"/>
    </location>
</feature>
<feature type="transmembrane region" description="Helical" evidence="6">
    <location>
        <begin position="381"/>
        <end position="406"/>
    </location>
</feature>
<dbReference type="OrthoDB" id="9775950at2"/>
<keyword evidence="5 6" id="KW-0472">Membrane</keyword>
<feature type="transmembrane region" description="Helical" evidence="6">
    <location>
        <begin position="260"/>
        <end position="280"/>
    </location>
</feature>
<feature type="transmembrane region" description="Helical" evidence="6">
    <location>
        <begin position="21"/>
        <end position="47"/>
    </location>
</feature>
<evidence type="ECO:0000256" key="4">
    <source>
        <dbReference type="ARBA" id="ARBA00022989"/>
    </source>
</evidence>
<feature type="transmembrane region" description="Helical" evidence="6">
    <location>
        <begin position="510"/>
        <end position="530"/>
    </location>
</feature>
<feature type="transmembrane region" description="Helical" evidence="6">
    <location>
        <begin position="108"/>
        <end position="132"/>
    </location>
</feature>
<dbReference type="Pfam" id="PF01943">
    <property type="entry name" value="Polysacc_synt"/>
    <property type="match status" value="1"/>
</dbReference>
<feature type="transmembrane region" description="Helical" evidence="6">
    <location>
        <begin position="479"/>
        <end position="504"/>
    </location>
</feature>
<dbReference type="Proteomes" id="UP000193435">
    <property type="component" value="Unassembled WGS sequence"/>
</dbReference>
<keyword evidence="3 6" id="KW-0812">Transmembrane</keyword>
<dbReference type="RefSeq" id="WP_085558476.1">
    <property type="nucleotide sequence ID" value="NZ_FOAH01000041.1"/>
</dbReference>
<dbReference type="EMBL" id="FXBJ01000002">
    <property type="protein sequence ID" value="SMH26336.1"/>
    <property type="molecule type" value="Genomic_DNA"/>
</dbReference>
<evidence type="ECO:0000313" key="8">
    <source>
        <dbReference type="Proteomes" id="UP000193435"/>
    </source>
</evidence>
<protein>
    <submittedName>
        <fullName evidence="7">Membrane protein involved in the export of O-antigen and teichoic acid</fullName>
    </submittedName>
</protein>
<keyword evidence="2" id="KW-1003">Cell membrane</keyword>
<feature type="transmembrane region" description="Helical" evidence="6">
    <location>
        <begin position="213"/>
        <end position="231"/>
    </location>
</feature>
<feature type="transmembrane region" description="Helical" evidence="6">
    <location>
        <begin position="183"/>
        <end position="201"/>
    </location>
</feature>
<dbReference type="PIRSF" id="PIRSF038958">
    <property type="entry name" value="PG_synth_SpoVB"/>
    <property type="match status" value="1"/>
</dbReference>
<evidence type="ECO:0000256" key="1">
    <source>
        <dbReference type="ARBA" id="ARBA00004651"/>
    </source>
</evidence>
<dbReference type="STRING" id="1073423.SAMN04488700_0059"/>
<evidence type="ECO:0000256" key="3">
    <source>
        <dbReference type="ARBA" id="ARBA00022692"/>
    </source>
</evidence>
<feature type="transmembrane region" description="Helical" evidence="6">
    <location>
        <begin position="443"/>
        <end position="467"/>
    </location>
</feature>
<feature type="transmembrane region" description="Helical" evidence="6">
    <location>
        <begin position="144"/>
        <end position="162"/>
    </location>
</feature>
<gene>
    <name evidence="7" type="ORF">SAMN04488700_0059</name>
</gene>
<dbReference type="CDD" id="cd13124">
    <property type="entry name" value="MATE_SpoVB_like"/>
    <property type="match status" value="1"/>
</dbReference>
<dbReference type="GO" id="GO:0005886">
    <property type="term" value="C:plasma membrane"/>
    <property type="evidence" value="ECO:0007669"/>
    <property type="project" value="UniProtKB-SubCell"/>
</dbReference>
<feature type="transmembrane region" description="Helical" evidence="6">
    <location>
        <begin position="314"/>
        <end position="334"/>
    </location>
</feature>
<keyword evidence="4 6" id="KW-1133">Transmembrane helix</keyword>
<dbReference type="InterPro" id="IPR024923">
    <property type="entry name" value="PG_synth_SpoVB"/>
</dbReference>
<evidence type="ECO:0000313" key="7">
    <source>
        <dbReference type="EMBL" id="SMH26336.1"/>
    </source>
</evidence>
<accession>A0A1X7MQM1</accession>
<feature type="transmembrane region" description="Helical" evidence="6">
    <location>
        <begin position="67"/>
        <end position="87"/>
    </location>
</feature>
<dbReference type="PANTHER" id="PTHR30250">
    <property type="entry name" value="PST FAMILY PREDICTED COLANIC ACID TRANSPORTER"/>
    <property type="match status" value="1"/>
</dbReference>
<evidence type="ECO:0000256" key="5">
    <source>
        <dbReference type="ARBA" id="ARBA00023136"/>
    </source>
</evidence>
<organism evidence="7 8">
    <name type="scientific">Carnobacterium iners</name>
    <dbReference type="NCBI Taxonomy" id="1073423"/>
    <lineage>
        <taxon>Bacteria</taxon>
        <taxon>Bacillati</taxon>
        <taxon>Bacillota</taxon>
        <taxon>Bacilli</taxon>
        <taxon>Lactobacillales</taxon>
        <taxon>Carnobacteriaceae</taxon>
        <taxon>Carnobacterium</taxon>
    </lineage>
</organism>
<sequence length="555" mass="60389">MSKDKVEEKGLVSEKSSREKMVSGSAWMTGGSILSRLLGALYIIPWMAWMGNQEVANSANALYTIGYTPYALFLNIATAGVPSAIAKQVSYYNALGEYKISQDIYKKGLQVMAVTGVAAAALMYVIAPFIAANSPTASLSDGTQVIRSLSWALLIIPCMSVTRGFIQGHHTMAPSAISQFIEQLARVIFMLAAVYLIRIVFNGEIVDAVTASTFGAFVGALFSIVYLLTIIRKKKPELDYNLAHSKNNIKISTNEIFKSIIKTAIPFIIIGSGITLFQIIDQFTFAPIMKTVSELTAKQIENSYAIAAGNANKLIMIVISLAGSMAITSVPLIADLLAKKKMKDVRRQLSDSIQLFFFIMLPAAIGMAVISKSLYTVFYGYSAFGTGILQLSSFMSIFLGLFVLLGSTLQAADQTKPALSAMGIGLVVKLAVQYPALSILGTYGMLVSNIIGFGVTVLLMLWAMYKMTKLNINFLLRRLLLMVLITTGMALIVFIAQKGIAIFFAPTDRFGALINMTISSSLGGIFYFYASLKTRLADRLLGSRVQRLRTKLKIK</sequence>
<evidence type="ECO:0000256" key="6">
    <source>
        <dbReference type="SAM" id="Phobius"/>
    </source>
</evidence>
<dbReference type="AlphaFoldDB" id="A0A1X7MQM1"/>
<dbReference type="InterPro" id="IPR050833">
    <property type="entry name" value="Poly_Biosynth_Transport"/>
</dbReference>
<evidence type="ECO:0000256" key="2">
    <source>
        <dbReference type="ARBA" id="ARBA00022475"/>
    </source>
</evidence>
<proteinExistence type="predicted"/>
<comment type="subcellular location">
    <subcellularLocation>
        <location evidence="1">Cell membrane</location>
        <topology evidence="1">Multi-pass membrane protein</topology>
    </subcellularLocation>
</comment>
<feature type="transmembrane region" description="Helical" evidence="6">
    <location>
        <begin position="355"/>
        <end position="375"/>
    </location>
</feature>
<dbReference type="InterPro" id="IPR002797">
    <property type="entry name" value="Polysacc_synth"/>
</dbReference>
<keyword evidence="8" id="KW-1185">Reference proteome</keyword>
<dbReference type="PANTHER" id="PTHR30250:SF21">
    <property type="entry name" value="LIPID II FLIPPASE MURJ"/>
    <property type="match status" value="1"/>
</dbReference>